<keyword evidence="2" id="KW-1185">Reference proteome</keyword>
<accession>A0ACD3ACL7</accession>
<sequence length="294" mass="32906">MFPPPKDDSGRIVRYLFQFTCHGGSWVTPRTKTNHKGCVGAENKGDVLRHRGSLQVADSPTQHSSRQPAFLAGGVRSTYLIYWFRWRPANPLDLLLDHNAPAGRPQGCAAHVEDRDMRLQLTRRITVLIWMAVMKGVVLSKDLDADNVDGRDDDVYDIQRPLVPPPAPPSQSMLRPPTDSLVEDLRGCNERVEEDEQEPTTPLRGYPLPTKPPRSYNPAPSLPPLHFHGHCDLNPTLRLGIRFHLACGSGCFNLGRGTSNCRRAAFSTSPFAESNEASIHSYWALILPFRRRST</sequence>
<proteinExistence type="predicted"/>
<protein>
    <submittedName>
        <fullName evidence="1">Uncharacterized protein</fullName>
    </submittedName>
</protein>
<dbReference type="EMBL" id="ML208529">
    <property type="protein sequence ID" value="TFK63316.1"/>
    <property type="molecule type" value="Genomic_DNA"/>
</dbReference>
<gene>
    <name evidence="1" type="ORF">BDN72DRAFT_902509</name>
</gene>
<evidence type="ECO:0000313" key="1">
    <source>
        <dbReference type="EMBL" id="TFK63316.1"/>
    </source>
</evidence>
<dbReference type="Proteomes" id="UP000308600">
    <property type="component" value="Unassembled WGS sequence"/>
</dbReference>
<organism evidence="1 2">
    <name type="scientific">Pluteus cervinus</name>
    <dbReference type="NCBI Taxonomy" id="181527"/>
    <lineage>
        <taxon>Eukaryota</taxon>
        <taxon>Fungi</taxon>
        <taxon>Dikarya</taxon>
        <taxon>Basidiomycota</taxon>
        <taxon>Agaricomycotina</taxon>
        <taxon>Agaricomycetes</taxon>
        <taxon>Agaricomycetidae</taxon>
        <taxon>Agaricales</taxon>
        <taxon>Pluteineae</taxon>
        <taxon>Pluteaceae</taxon>
        <taxon>Pluteus</taxon>
    </lineage>
</organism>
<reference evidence="1 2" key="1">
    <citation type="journal article" date="2019" name="Nat. Ecol. Evol.">
        <title>Megaphylogeny resolves global patterns of mushroom evolution.</title>
        <authorList>
            <person name="Varga T."/>
            <person name="Krizsan K."/>
            <person name="Foldi C."/>
            <person name="Dima B."/>
            <person name="Sanchez-Garcia M."/>
            <person name="Sanchez-Ramirez S."/>
            <person name="Szollosi G.J."/>
            <person name="Szarkandi J.G."/>
            <person name="Papp V."/>
            <person name="Albert L."/>
            <person name="Andreopoulos W."/>
            <person name="Angelini C."/>
            <person name="Antonin V."/>
            <person name="Barry K.W."/>
            <person name="Bougher N.L."/>
            <person name="Buchanan P."/>
            <person name="Buyck B."/>
            <person name="Bense V."/>
            <person name="Catcheside P."/>
            <person name="Chovatia M."/>
            <person name="Cooper J."/>
            <person name="Damon W."/>
            <person name="Desjardin D."/>
            <person name="Finy P."/>
            <person name="Geml J."/>
            <person name="Haridas S."/>
            <person name="Hughes K."/>
            <person name="Justo A."/>
            <person name="Karasinski D."/>
            <person name="Kautmanova I."/>
            <person name="Kiss B."/>
            <person name="Kocsube S."/>
            <person name="Kotiranta H."/>
            <person name="LaButti K.M."/>
            <person name="Lechner B.E."/>
            <person name="Liimatainen K."/>
            <person name="Lipzen A."/>
            <person name="Lukacs Z."/>
            <person name="Mihaltcheva S."/>
            <person name="Morgado L.N."/>
            <person name="Niskanen T."/>
            <person name="Noordeloos M.E."/>
            <person name="Ohm R.A."/>
            <person name="Ortiz-Santana B."/>
            <person name="Ovrebo C."/>
            <person name="Racz N."/>
            <person name="Riley R."/>
            <person name="Savchenko A."/>
            <person name="Shiryaev A."/>
            <person name="Soop K."/>
            <person name="Spirin V."/>
            <person name="Szebenyi C."/>
            <person name="Tomsovsky M."/>
            <person name="Tulloss R.E."/>
            <person name="Uehling J."/>
            <person name="Grigoriev I.V."/>
            <person name="Vagvolgyi C."/>
            <person name="Papp T."/>
            <person name="Martin F.M."/>
            <person name="Miettinen O."/>
            <person name="Hibbett D.S."/>
            <person name="Nagy L.G."/>
        </authorList>
    </citation>
    <scope>NUCLEOTIDE SEQUENCE [LARGE SCALE GENOMIC DNA]</scope>
    <source>
        <strain evidence="1 2">NL-1719</strain>
    </source>
</reference>
<evidence type="ECO:0000313" key="2">
    <source>
        <dbReference type="Proteomes" id="UP000308600"/>
    </source>
</evidence>
<name>A0ACD3ACL7_9AGAR</name>